<name>A0A7J7N214_9MAGN</name>
<gene>
    <name evidence="1" type="ORF">GIB67_007711</name>
</gene>
<accession>A0A7J7N214</accession>
<evidence type="ECO:0000313" key="2">
    <source>
        <dbReference type="Proteomes" id="UP000541444"/>
    </source>
</evidence>
<evidence type="ECO:0000313" key="1">
    <source>
        <dbReference type="EMBL" id="KAF6161070.1"/>
    </source>
</evidence>
<protein>
    <submittedName>
        <fullName evidence="1">Uncharacterized protein</fullName>
    </submittedName>
</protein>
<dbReference type="OrthoDB" id="5835829at2759"/>
<reference evidence="1 2" key="1">
    <citation type="journal article" date="2020" name="IScience">
        <title>Genome Sequencing of the Endangered Kingdonia uniflora (Circaeasteraceae, Ranunculales) Reveals Potential Mechanisms of Evolutionary Specialization.</title>
        <authorList>
            <person name="Sun Y."/>
            <person name="Deng T."/>
            <person name="Zhang A."/>
            <person name="Moore M.J."/>
            <person name="Landis J.B."/>
            <person name="Lin N."/>
            <person name="Zhang H."/>
            <person name="Zhang X."/>
            <person name="Huang J."/>
            <person name="Zhang X."/>
            <person name="Sun H."/>
            <person name="Wang H."/>
        </authorList>
    </citation>
    <scope>NUCLEOTIDE SEQUENCE [LARGE SCALE GENOMIC DNA]</scope>
    <source>
        <strain evidence="1">TB1705</strain>
        <tissue evidence="1">Leaf</tissue>
    </source>
</reference>
<dbReference type="Gene3D" id="3.40.50.2000">
    <property type="entry name" value="Glycogen Phosphorylase B"/>
    <property type="match status" value="2"/>
</dbReference>
<dbReference type="AlphaFoldDB" id="A0A7J7N214"/>
<sequence length="190" mass="21257">MFVLSVSQYFRKEAPENPFGPDALLLSMEKTTSCISSLAETEVRCVFSSSGSKCGINGKLSPKSGSPKFSPSEKIHGCYSATYTVKDSSHLKLMLFYSEHLQQLGTNKLILGNVSEVWKIELDMKDTCDRMIIEKMLRDLIENKRADLVRLVDMFGEKARSSVKEGGSSYRNFEGLVENIRSMSLDAFKS</sequence>
<comment type="caution">
    <text evidence="1">The sequence shown here is derived from an EMBL/GenBank/DDBJ whole genome shotgun (WGS) entry which is preliminary data.</text>
</comment>
<keyword evidence="2" id="KW-1185">Reference proteome</keyword>
<dbReference type="EMBL" id="JACGCM010001144">
    <property type="protein sequence ID" value="KAF6161070.1"/>
    <property type="molecule type" value="Genomic_DNA"/>
</dbReference>
<organism evidence="1 2">
    <name type="scientific">Kingdonia uniflora</name>
    <dbReference type="NCBI Taxonomy" id="39325"/>
    <lineage>
        <taxon>Eukaryota</taxon>
        <taxon>Viridiplantae</taxon>
        <taxon>Streptophyta</taxon>
        <taxon>Embryophyta</taxon>
        <taxon>Tracheophyta</taxon>
        <taxon>Spermatophyta</taxon>
        <taxon>Magnoliopsida</taxon>
        <taxon>Ranunculales</taxon>
        <taxon>Circaeasteraceae</taxon>
        <taxon>Kingdonia</taxon>
    </lineage>
</organism>
<proteinExistence type="predicted"/>
<dbReference type="Proteomes" id="UP000541444">
    <property type="component" value="Unassembled WGS sequence"/>
</dbReference>